<dbReference type="EMBL" id="LSSM01002813">
    <property type="protein sequence ID" value="OMJ20227.1"/>
    <property type="molecule type" value="Genomic_DNA"/>
</dbReference>
<dbReference type="OrthoDB" id="2919105at2759"/>
<evidence type="ECO:0000256" key="3">
    <source>
        <dbReference type="SAM" id="MobiDB-lite"/>
    </source>
</evidence>
<dbReference type="InterPro" id="IPR050134">
    <property type="entry name" value="NAD-dep_sirtuin_deacylases"/>
</dbReference>
<dbReference type="Proteomes" id="UP000187429">
    <property type="component" value="Unassembled WGS sequence"/>
</dbReference>
<dbReference type="SUPFAM" id="SSF52467">
    <property type="entry name" value="DHS-like NAD/FAD-binding domain"/>
    <property type="match status" value="1"/>
</dbReference>
<dbReference type="PANTHER" id="PTHR11085">
    <property type="entry name" value="NAD-DEPENDENT PROTEIN DEACYLASE SIRTUIN-5, MITOCHONDRIAL-RELATED"/>
    <property type="match status" value="1"/>
</dbReference>
<dbReference type="GO" id="GO:0017136">
    <property type="term" value="F:histone deacetylase activity, NAD-dependent"/>
    <property type="evidence" value="ECO:0007669"/>
    <property type="project" value="TreeGrafter"/>
</dbReference>
<reference evidence="7" key="1">
    <citation type="submission" date="2017-01" db="EMBL/GenBank/DDBJ databases">
        <authorList>
            <person name="Wang Y."/>
            <person name="White M."/>
            <person name="Kvist S."/>
            <person name="Moncalvo J.-M."/>
        </authorList>
    </citation>
    <scope>NUCLEOTIDE SEQUENCE [LARGE SCALE GENOMIC DNA]</scope>
    <source>
        <strain evidence="7">ID-206-W2</strain>
    </source>
</reference>
<organism evidence="5 7">
    <name type="scientific">Smittium culicis</name>
    <dbReference type="NCBI Taxonomy" id="133412"/>
    <lineage>
        <taxon>Eukaryota</taxon>
        <taxon>Fungi</taxon>
        <taxon>Fungi incertae sedis</taxon>
        <taxon>Zoopagomycota</taxon>
        <taxon>Kickxellomycotina</taxon>
        <taxon>Harpellomycetes</taxon>
        <taxon>Harpellales</taxon>
        <taxon>Legeriomycetaceae</taxon>
        <taxon>Smittium</taxon>
    </lineage>
</organism>
<protein>
    <submittedName>
        <fullName evidence="5">NAD-dependent protein deacetylase hst4</fullName>
    </submittedName>
</protein>
<evidence type="ECO:0000313" key="7">
    <source>
        <dbReference type="Proteomes" id="UP000187429"/>
    </source>
</evidence>
<reference evidence="5" key="2">
    <citation type="submission" date="2017-01" db="EMBL/GenBank/DDBJ databases">
        <authorList>
            <person name="Mah S.A."/>
            <person name="Swanson W.J."/>
            <person name="Moy G.W."/>
            <person name="Vacquier V.D."/>
        </authorList>
    </citation>
    <scope>NUCLEOTIDE SEQUENCE [LARGE SCALE GENOMIC DNA]</scope>
    <source>
        <strain evidence="5">ID-206-W2</strain>
    </source>
</reference>
<evidence type="ECO:0000256" key="1">
    <source>
        <dbReference type="ARBA" id="ARBA00023027"/>
    </source>
</evidence>
<comment type="caution">
    <text evidence="5">The sequence shown here is derived from an EMBL/GenBank/DDBJ whole genome shotgun (WGS) entry which is preliminary data.</text>
</comment>
<evidence type="ECO:0000313" key="6">
    <source>
        <dbReference type="EMBL" id="OMJ22626.1"/>
    </source>
</evidence>
<proteinExistence type="predicted"/>
<comment type="caution">
    <text evidence="2">Lacks conserved residue(s) required for the propagation of feature annotation.</text>
</comment>
<evidence type="ECO:0000313" key="5">
    <source>
        <dbReference type="EMBL" id="OMJ20227.1"/>
    </source>
</evidence>
<evidence type="ECO:0000259" key="4">
    <source>
        <dbReference type="PROSITE" id="PS50305"/>
    </source>
</evidence>
<dbReference type="InterPro" id="IPR026590">
    <property type="entry name" value="Ssirtuin_cat_dom"/>
</dbReference>
<dbReference type="Gene3D" id="3.40.50.1220">
    <property type="entry name" value="TPP-binding domain"/>
    <property type="match status" value="1"/>
</dbReference>
<dbReference type="PANTHER" id="PTHR11085:SF8">
    <property type="entry name" value="NAD-DEPENDENT HISTONE DEACETYLASE HST3"/>
    <property type="match status" value="1"/>
</dbReference>
<evidence type="ECO:0000256" key="2">
    <source>
        <dbReference type="PROSITE-ProRule" id="PRU00236"/>
    </source>
</evidence>
<keyword evidence="1" id="KW-0520">NAD</keyword>
<gene>
    <name evidence="6" type="ORF">AYI69_g5313</name>
    <name evidence="5" type="ORF">AYI69_g6295</name>
</gene>
<feature type="domain" description="Deacetylase sirtuin-type" evidence="4">
    <location>
        <begin position="1"/>
        <end position="176"/>
    </location>
</feature>
<dbReference type="EMBL" id="LSSM01002209">
    <property type="protein sequence ID" value="OMJ22626.1"/>
    <property type="molecule type" value="Genomic_DNA"/>
</dbReference>
<keyword evidence="7" id="KW-1185">Reference proteome</keyword>
<dbReference type="InterPro" id="IPR029035">
    <property type="entry name" value="DHS-like_NAD/FAD-binding_dom"/>
</dbReference>
<sequence length="264" mass="29063">MGETLPCPKCSNNDLQRSFRGKRPLGVGLLRPDVVLYNEQHPQAEVIGLFSEFDLRRKPDLLIVIGTSLKIPGVKRLAKEISKTVESSSEFSHKNGTAKSIYINCGPPNSFKEWESVFDFFVDGPSDVAVEMLKCSISLDSLPLSVFVSPSNSKMPLKLSKSAEKKRKNLEKLLADCEELSKESEESNTENSTNSDSGDNMTMVSRLPGDDNENVAKAYADFEGDEMFVSRSLKFADTCYGNLFSDSGTLTDICSSDIEGLEST</sequence>
<feature type="region of interest" description="Disordered" evidence="3">
    <location>
        <begin position="179"/>
        <end position="209"/>
    </location>
</feature>
<dbReference type="AlphaFoldDB" id="A0A1R1XZV8"/>
<accession>A0A1R1XZV8</accession>
<name>A0A1R1XZV8_9FUNG</name>
<dbReference type="GO" id="GO:0070403">
    <property type="term" value="F:NAD+ binding"/>
    <property type="evidence" value="ECO:0007669"/>
    <property type="project" value="TreeGrafter"/>
</dbReference>
<dbReference type="PROSITE" id="PS50305">
    <property type="entry name" value="SIRTUIN"/>
    <property type="match status" value="1"/>
</dbReference>
<dbReference type="GO" id="GO:0005634">
    <property type="term" value="C:nucleus"/>
    <property type="evidence" value="ECO:0007669"/>
    <property type="project" value="TreeGrafter"/>
</dbReference>